<comment type="caution">
    <text evidence="2">The sequence shown here is derived from an EMBL/GenBank/DDBJ whole genome shotgun (WGS) entry which is preliminary data.</text>
</comment>
<keyword evidence="1" id="KW-0732">Signal</keyword>
<proteinExistence type="predicted"/>
<dbReference type="EMBL" id="AVCH01000014">
    <property type="protein sequence ID" value="KFN51996.1"/>
    <property type="molecule type" value="Genomic_DNA"/>
</dbReference>
<feature type="chain" id="PRO_5001869945" description="Lipoprotein" evidence="1">
    <location>
        <begin position="21"/>
        <end position="649"/>
    </location>
</feature>
<organism evidence="2 3">
    <name type="scientific">Arenimonas malthae CC-JY-1</name>
    <dbReference type="NCBI Taxonomy" id="1384054"/>
    <lineage>
        <taxon>Bacteria</taxon>
        <taxon>Pseudomonadati</taxon>
        <taxon>Pseudomonadota</taxon>
        <taxon>Gammaproteobacteria</taxon>
        <taxon>Lysobacterales</taxon>
        <taxon>Lysobacteraceae</taxon>
        <taxon>Arenimonas</taxon>
    </lineage>
</organism>
<dbReference type="AlphaFoldDB" id="A0A091BJR0"/>
<evidence type="ECO:0000313" key="3">
    <source>
        <dbReference type="Proteomes" id="UP000029392"/>
    </source>
</evidence>
<keyword evidence="3" id="KW-1185">Reference proteome</keyword>
<gene>
    <name evidence="2" type="ORF">N790_13180</name>
</gene>
<dbReference type="PATRIC" id="fig|1384054.3.peg.354"/>
<dbReference type="PROSITE" id="PS51257">
    <property type="entry name" value="PROKAR_LIPOPROTEIN"/>
    <property type="match status" value="1"/>
</dbReference>
<protein>
    <recommendedName>
        <fullName evidence="4">Lipoprotein</fullName>
    </recommendedName>
</protein>
<reference evidence="2 3" key="1">
    <citation type="submission" date="2013-09" db="EMBL/GenBank/DDBJ databases">
        <title>Genome sequencing of Arenimonas malthae.</title>
        <authorList>
            <person name="Chen F."/>
            <person name="Wang G."/>
        </authorList>
    </citation>
    <scope>NUCLEOTIDE SEQUENCE [LARGE SCALE GENOMIC DNA]</scope>
    <source>
        <strain evidence="2 3">CC-JY-1</strain>
    </source>
</reference>
<dbReference type="Pfam" id="PF09826">
    <property type="entry name" value="Beta_propel"/>
    <property type="match status" value="1"/>
</dbReference>
<evidence type="ECO:0008006" key="4">
    <source>
        <dbReference type="Google" id="ProtNLM"/>
    </source>
</evidence>
<evidence type="ECO:0000313" key="2">
    <source>
        <dbReference type="EMBL" id="KFN51996.1"/>
    </source>
</evidence>
<name>A0A091BJR0_9GAMM</name>
<accession>A0A091BJR0</accession>
<dbReference type="InterPro" id="IPR019198">
    <property type="entry name" value="Beta_propeller_containing"/>
</dbReference>
<dbReference type="Proteomes" id="UP000029392">
    <property type="component" value="Unassembled WGS sequence"/>
</dbReference>
<feature type="signal peptide" evidence="1">
    <location>
        <begin position="1"/>
        <end position="20"/>
    </location>
</feature>
<dbReference type="STRING" id="1384054.N790_13180"/>
<dbReference type="eggNOG" id="COG4880">
    <property type="taxonomic scope" value="Bacteria"/>
</dbReference>
<evidence type="ECO:0000256" key="1">
    <source>
        <dbReference type="SAM" id="SignalP"/>
    </source>
</evidence>
<dbReference type="RefSeq" id="WP_043800066.1">
    <property type="nucleotide sequence ID" value="NZ_AVCH01000014.1"/>
</dbReference>
<sequence length="649" mass="70785">MRAAFAAWLLPALLSLAACASIERHQLGRAAEATASPELRKVASASELDALLASAQRLSALEEAQAHRRNCRRPRSERVDWYRCPGDPREDESVELESIEVTGSRLDPRDLITNNQEAGVDEGDFVKKSGDFLLVLRGGTLHVVRIARQGAAVLELASSLRLADDGDDEIWFDEILTFGSRVLLLGFNYGEVQPVAELQLFTLGADGSLARDGRFWLRSRDYFDGDNYGARLQGDNLLVTLQLPLELSERMVWPEWSRRDVPSPSWTPLLEAEDLYYPTMPGNRPALHVVMQCPLRGLDADRLDCRSTGFVATGDSEIYATPRHAYLAIGGLAQAAYEDAVMHPAETPVPVEAWPLVRSVILRVPFEAGPPAVASVHGEVDRAFQFREDPDGTLWVLPRAGRHDDEKGAERYVLFRLRPGDFSGFAGEPPPPVSVVEVPGFAPAIRFDADAVWFGEPAWWGGDETSSARAWVLGLRDGVFHAMVLGHSVEVLQPVQGRMLAIGQAGEGGLAASLLVASPQPSRLDVVRWPGHVPSEGRSHAVNVGRLPDGTTLLGVPAWPAAALGHDVWPEELASDLVYARIGAARLDKAGELSMQEPGGRACEDCWDWYGNSRTFFIGARVFALSGSLLTEAAWRDGRVAPVKSLALP</sequence>